<feature type="transmembrane region" description="Helical" evidence="7">
    <location>
        <begin position="277"/>
        <end position="296"/>
    </location>
</feature>
<evidence type="ECO:0000256" key="6">
    <source>
        <dbReference type="ARBA" id="ARBA00023136"/>
    </source>
</evidence>
<sequence>MHTSGTLLSTHALRRFRHLWKQYLAAQWRLVSLLALFLLATIGLQLLTPFMLGLFIDAATGGKPTEQLLALAVMYLGLAFLARGVRVGETYTAERLAWITTNALRLDVARHCLRLDLSFHHQHPPGELLERVDGDVSMLNNLLSRFVLVLINSTLLTVGMLLVLLHIDLRIGLTLLGYTALYLLINIYISRFPPPYFVQARHTEAELYGFLEERLSGREDIRANGAVHYVTQRLTVFLRQRFRLQRRAELVSQAVRGVRMLMYILGMLIALGLDGYLYLNGALTLGIVYLIFAYTMQLWDPLREMTNQLGDFQRAVAGLSRLDELLQTNTRLADGELEYVPTGPLTVSFEDVSFGYQAGEPVLRDLSFRLPSGKVLGILGRTGSGKTTLTHLLLRFYDPDKGCVRVNGIDLKTIKIDVLRSRVAMVTQDVQIFHASVRDNLTFFDQTISDHTLRQALETLGLWDWAEQLPQGLDTMLRSGGGNLSAGQAQLVALTRVFLAHPDLVILDEASARLDPVTEALLDRAMSGLFHGRTGIIIAHRRTALKHVDDVMLIEHGQKVHYSPREHFVLDAE</sequence>
<protein>
    <submittedName>
        <fullName evidence="10">Helicase</fullName>
    </submittedName>
</protein>
<keyword evidence="5 7" id="KW-1133">Transmembrane helix</keyword>
<dbReference type="SMART" id="SM00382">
    <property type="entry name" value="AAA"/>
    <property type="match status" value="1"/>
</dbReference>
<reference evidence="10" key="1">
    <citation type="submission" date="2020-10" db="EMBL/GenBank/DDBJ databases">
        <title>Taxonomic study of unclassified bacteria belonging to the class Ktedonobacteria.</title>
        <authorList>
            <person name="Yabe S."/>
            <person name="Wang C.M."/>
            <person name="Zheng Y."/>
            <person name="Sakai Y."/>
            <person name="Cavaletti L."/>
            <person name="Monciardini P."/>
            <person name="Donadio S."/>
        </authorList>
    </citation>
    <scope>NUCLEOTIDE SEQUENCE</scope>
    <source>
        <strain evidence="10">SOSP1-1</strain>
    </source>
</reference>
<dbReference type="GO" id="GO:0004386">
    <property type="term" value="F:helicase activity"/>
    <property type="evidence" value="ECO:0007669"/>
    <property type="project" value="UniProtKB-KW"/>
</dbReference>
<dbReference type="InterPro" id="IPR039421">
    <property type="entry name" value="Type_1_exporter"/>
</dbReference>
<dbReference type="RefSeq" id="WP_220197573.1">
    <property type="nucleotide sequence ID" value="NZ_BNJF01000004.1"/>
</dbReference>
<feature type="domain" description="ABC transmembrane type-1" evidence="9">
    <location>
        <begin position="33"/>
        <end position="314"/>
    </location>
</feature>
<dbReference type="CDD" id="cd07346">
    <property type="entry name" value="ABC_6TM_exporters"/>
    <property type="match status" value="1"/>
</dbReference>
<name>A0A8J3I992_9CHLR</name>
<dbReference type="SUPFAM" id="SSF90123">
    <property type="entry name" value="ABC transporter transmembrane region"/>
    <property type="match status" value="1"/>
</dbReference>
<dbReference type="GO" id="GO:0005886">
    <property type="term" value="C:plasma membrane"/>
    <property type="evidence" value="ECO:0007669"/>
    <property type="project" value="UniProtKB-SubCell"/>
</dbReference>
<dbReference type="InterPro" id="IPR011527">
    <property type="entry name" value="ABC1_TM_dom"/>
</dbReference>
<dbReference type="Pfam" id="PF00664">
    <property type="entry name" value="ABC_membrane"/>
    <property type="match status" value="1"/>
</dbReference>
<dbReference type="InterPro" id="IPR027417">
    <property type="entry name" value="P-loop_NTPase"/>
</dbReference>
<evidence type="ECO:0000259" key="8">
    <source>
        <dbReference type="PROSITE" id="PS50893"/>
    </source>
</evidence>
<dbReference type="PROSITE" id="PS50929">
    <property type="entry name" value="ABC_TM1F"/>
    <property type="match status" value="1"/>
</dbReference>
<feature type="transmembrane region" description="Helical" evidence="7">
    <location>
        <begin position="68"/>
        <end position="85"/>
    </location>
</feature>
<keyword evidence="4" id="KW-0067">ATP-binding</keyword>
<evidence type="ECO:0000313" key="11">
    <source>
        <dbReference type="Proteomes" id="UP000612362"/>
    </source>
</evidence>
<dbReference type="PANTHER" id="PTHR43394:SF1">
    <property type="entry name" value="ATP-BINDING CASSETTE SUB-FAMILY B MEMBER 10, MITOCHONDRIAL"/>
    <property type="match status" value="1"/>
</dbReference>
<evidence type="ECO:0000256" key="5">
    <source>
        <dbReference type="ARBA" id="ARBA00022989"/>
    </source>
</evidence>
<gene>
    <name evidence="10" type="ORF">KSX_65150</name>
</gene>
<evidence type="ECO:0000313" key="10">
    <source>
        <dbReference type="EMBL" id="GHO48352.1"/>
    </source>
</evidence>
<keyword evidence="2 7" id="KW-0812">Transmembrane</keyword>
<evidence type="ECO:0000259" key="9">
    <source>
        <dbReference type="PROSITE" id="PS50929"/>
    </source>
</evidence>
<feature type="transmembrane region" description="Helical" evidence="7">
    <location>
        <begin position="30"/>
        <end position="56"/>
    </location>
</feature>
<keyword evidence="10" id="KW-0347">Helicase</keyword>
<comment type="caution">
    <text evidence="10">The sequence shown here is derived from an EMBL/GenBank/DDBJ whole genome shotgun (WGS) entry which is preliminary data.</text>
</comment>
<dbReference type="InterPro" id="IPR003593">
    <property type="entry name" value="AAA+_ATPase"/>
</dbReference>
<keyword evidence="11" id="KW-1185">Reference proteome</keyword>
<proteinExistence type="predicted"/>
<comment type="subcellular location">
    <subcellularLocation>
        <location evidence="1">Cell membrane</location>
        <topology evidence="1">Multi-pass membrane protein</topology>
    </subcellularLocation>
</comment>
<keyword evidence="3" id="KW-0547">Nucleotide-binding</keyword>
<accession>A0A8J3I992</accession>
<dbReference type="Proteomes" id="UP000612362">
    <property type="component" value="Unassembled WGS sequence"/>
</dbReference>
<feature type="transmembrane region" description="Helical" evidence="7">
    <location>
        <begin position="146"/>
        <end position="165"/>
    </location>
</feature>
<keyword evidence="10" id="KW-0378">Hydrolase</keyword>
<dbReference type="PROSITE" id="PS50893">
    <property type="entry name" value="ABC_TRANSPORTER_2"/>
    <property type="match status" value="1"/>
</dbReference>
<organism evidence="10 11">
    <name type="scientific">Ktedonospora formicarum</name>
    <dbReference type="NCBI Taxonomy" id="2778364"/>
    <lineage>
        <taxon>Bacteria</taxon>
        <taxon>Bacillati</taxon>
        <taxon>Chloroflexota</taxon>
        <taxon>Ktedonobacteria</taxon>
        <taxon>Ktedonobacterales</taxon>
        <taxon>Ktedonobacteraceae</taxon>
        <taxon>Ktedonospora</taxon>
    </lineage>
</organism>
<evidence type="ECO:0000256" key="4">
    <source>
        <dbReference type="ARBA" id="ARBA00022840"/>
    </source>
</evidence>
<feature type="domain" description="ABC transporter" evidence="8">
    <location>
        <begin position="347"/>
        <end position="573"/>
    </location>
</feature>
<evidence type="ECO:0000256" key="7">
    <source>
        <dbReference type="SAM" id="Phobius"/>
    </source>
</evidence>
<dbReference type="InterPro" id="IPR003439">
    <property type="entry name" value="ABC_transporter-like_ATP-bd"/>
</dbReference>
<dbReference type="Gene3D" id="1.20.1560.10">
    <property type="entry name" value="ABC transporter type 1, transmembrane domain"/>
    <property type="match status" value="1"/>
</dbReference>
<keyword evidence="6 7" id="KW-0472">Membrane</keyword>
<dbReference type="AlphaFoldDB" id="A0A8J3I992"/>
<dbReference type="GO" id="GO:0015421">
    <property type="term" value="F:ABC-type oligopeptide transporter activity"/>
    <property type="evidence" value="ECO:0007669"/>
    <property type="project" value="TreeGrafter"/>
</dbReference>
<dbReference type="SUPFAM" id="SSF52540">
    <property type="entry name" value="P-loop containing nucleoside triphosphate hydrolases"/>
    <property type="match status" value="1"/>
</dbReference>
<evidence type="ECO:0000256" key="1">
    <source>
        <dbReference type="ARBA" id="ARBA00004651"/>
    </source>
</evidence>
<dbReference type="GO" id="GO:0005524">
    <property type="term" value="F:ATP binding"/>
    <property type="evidence" value="ECO:0007669"/>
    <property type="project" value="UniProtKB-KW"/>
</dbReference>
<dbReference type="InterPro" id="IPR036640">
    <property type="entry name" value="ABC1_TM_sf"/>
</dbReference>
<dbReference type="Gene3D" id="3.40.50.300">
    <property type="entry name" value="P-loop containing nucleotide triphosphate hydrolases"/>
    <property type="match status" value="1"/>
</dbReference>
<dbReference type="GO" id="GO:0016887">
    <property type="term" value="F:ATP hydrolysis activity"/>
    <property type="evidence" value="ECO:0007669"/>
    <property type="project" value="InterPro"/>
</dbReference>
<dbReference type="EMBL" id="BNJF01000004">
    <property type="protein sequence ID" value="GHO48352.1"/>
    <property type="molecule type" value="Genomic_DNA"/>
</dbReference>
<evidence type="ECO:0000256" key="3">
    <source>
        <dbReference type="ARBA" id="ARBA00022741"/>
    </source>
</evidence>
<dbReference type="Pfam" id="PF00005">
    <property type="entry name" value="ABC_tran"/>
    <property type="match status" value="1"/>
</dbReference>
<evidence type="ECO:0000256" key="2">
    <source>
        <dbReference type="ARBA" id="ARBA00022692"/>
    </source>
</evidence>
<feature type="transmembrane region" description="Helical" evidence="7">
    <location>
        <begin position="171"/>
        <end position="189"/>
    </location>
</feature>
<dbReference type="PANTHER" id="PTHR43394">
    <property type="entry name" value="ATP-DEPENDENT PERMEASE MDL1, MITOCHONDRIAL"/>
    <property type="match status" value="1"/>
</dbReference>